<dbReference type="Proteomes" id="UP000494162">
    <property type="component" value="Unassembled WGS sequence"/>
</dbReference>
<dbReference type="FunFam" id="3.90.850.10:FF:000002">
    <property type="entry name" value="2-hydroxyhepta-2,4-diene-1,7-dioate isomerase"/>
    <property type="match status" value="1"/>
</dbReference>
<dbReference type="Gene3D" id="3.90.850.10">
    <property type="entry name" value="Fumarylacetoacetase-like, C-terminal domain"/>
    <property type="match status" value="1"/>
</dbReference>
<dbReference type="PANTHER" id="PTHR42796:SF4">
    <property type="entry name" value="FUMARYLACETOACETATE HYDROLASE DOMAIN-CONTAINING PROTEIN 2A"/>
    <property type="match status" value="1"/>
</dbReference>
<dbReference type="GeneID" id="93170290"/>
<comment type="similarity">
    <text evidence="2">Belongs to the FAH family.</text>
</comment>
<comment type="cofactor">
    <cofactor evidence="1">
        <name>Mg(2+)</name>
        <dbReference type="ChEBI" id="CHEBI:18420"/>
    </cofactor>
</comment>
<gene>
    <name evidence="7" type="ORF">BPS26883_03259</name>
</gene>
<evidence type="ECO:0000256" key="2">
    <source>
        <dbReference type="ARBA" id="ARBA00010211"/>
    </source>
</evidence>
<dbReference type="AlphaFoldDB" id="A0A6P2LCK5"/>
<evidence type="ECO:0000256" key="5">
    <source>
        <dbReference type="ARBA" id="ARBA00022842"/>
    </source>
</evidence>
<evidence type="ECO:0000256" key="3">
    <source>
        <dbReference type="ARBA" id="ARBA00022723"/>
    </source>
</evidence>
<dbReference type="RefSeq" id="WP_174902786.1">
    <property type="nucleotide sequence ID" value="NZ_CABVPP010000022.1"/>
</dbReference>
<organism evidence="7 8">
    <name type="scientific">Burkholderia pseudomultivorans</name>
    <dbReference type="NCBI Taxonomy" id="1207504"/>
    <lineage>
        <taxon>Bacteria</taxon>
        <taxon>Pseudomonadati</taxon>
        <taxon>Pseudomonadota</taxon>
        <taxon>Betaproteobacteria</taxon>
        <taxon>Burkholderiales</taxon>
        <taxon>Burkholderiaceae</taxon>
        <taxon>Burkholderia</taxon>
        <taxon>Burkholderia cepacia complex</taxon>
    </lineage>
</organism>
<evidence type="ECO:0000313" key="7">
    <source>
        <dbReference type="EMBL" id="VWB68827.1"/>
    </source>
</evidence>
<evidence type="ECO:0000256" key="1">
    <source>
        <dbReference type="ARBA" id="ARBA00001946"/>
    </source>
</evidence>
<protein>
    <submittedName>
        <fullName evidence="7">5-oxopent-3-ene-1,2,5-tricarboxylate decarboxylase</fullName>
    </submittedName>
</protein>
<evidence type="ECO:0000313" key="8">
    <source>
        <dbReference type="Proteomes" id="UP000494162"/>
    </source>
</evidence>
<dbReference type="GO" id="GO:0016853">
    <property type="term" value="F:isomerase activity"/>
    <property type="evidence" value="ECO:0007669"/>
    <property type="project" value="UniProtKB-ARBA"/>
</dbReference>
<dbReference type="GO" id="GO:0019628">
    <property type="term" value="P:urate catabolic process"/>
    <property type="evidence" value="ECO:0007669"/>
    <property type="project" value="UniProtKB-UniPathway"/>
</dbReference>
<dbReference type="InterPro" id="IPR036663">
    <property type="entry name" value="Fumarylacetoacetase_C_sf"/>
</dbReference>
<dbReference type="GO" id="GO:0016787">
    <property type="term" value="F:hydrolase activity"/>
    <property type="evidence" value="ECO:0007669"/>
    <property type="project" value="UniProtKB-KW"/>
</dbReference>
<evidence type="ECO:0000259" key="6">
    <source>
        <dbReference type="Pfam" id="PF01557"/>
    </source>
</evidence>
<keyword evidence="5" id="KW-0460">Magnesium</keyword>
<feature type="domain" description="Fumarylacetoacetase-like C-terminal" evidence="6">
    <location>
        <begin position="71"/>
        <end position="277"/>
    </location>
</feature>
<dbReference type="InterPro" id="IPR051121">
    <property type="entry name" value="FAH"/>
</dbReference>
<dbReference type="PANTHER" id="PTHR42796">
    <property type="entry name" value="FUMARYLACETOACETATE HYDROLASE DOMAIN-CONTAINING PROTEIN 2A-RELATED"/>
    <property type="match status" value="1"/>
</dbReference>
<keyword evidence="4" id="KW-0378">Hydrolase</keyword>
<dbReference type="GO" id="GO:0019752">
    <property type="term" value="P:carboxylic acid metabolic process"/>
    <property type="evidence" value="ECO:0007669"/>
    <property type="project" value="UniProtKB-ARBA"/>
</dbReference>
<keyword evidence="3" id="KW-0479">Metal-binding</keyword>
<reference evidence="7 8" key="1">
    <citation type="submission" date="2019-09" db="EMBL/GenBank/DDBJ databases">
        <authorList>
            <person name="Depoorter E."/>
        </authorList>
    </citation>
    <scope>NUCLEOTIDE SEQUENCE [LARGE SCALE GENOMIC DNA]</scope>
    <source>
        <strain evidence="7">LMG 26883</strain>
    </source>
</reference>
<proteinExistence type="inferred from homology"/>
<dbReference type="SUPFAM" id="SSF56529">
    <property type="entry name" value="FAH"/>
    <property type="match status" value="1"/>
</dbReference>
<sequence length="283" mass="30356">MRYVNFSPDGRKRMLGVQRDSTIVSLGDATLEHLLASGIDLASFPDRQASAGPTFHVDEVTWLPPLTRPGKIICVGLNYADHTKESPYEQPSYPTLFPRFTTSLIGHGAPMIRPRVSDSLDFEGELAVVLKSGGRHVPKARALDCVAGYSVFNDGSVREYQFKAPQWTVGKNFDGTGAFGPALVTADELPAGGAGLRLETRLNGKIVQSANTSDMLFDVATLISIVSEAITLEAGDVIVSGTPAGIGWARDPKLIMRDGDVCEVEIEGLGILCNPVRDEDAAQ</sequence>
<dbReference type="InterPro" id="IPR011234">
    <property type="entry name" value="Fumarylacetoacetase-like_C"/>
</dbReference>
<dbReference type="GO" id="GO:0046872">
    <property type="term" value="F:metal ion binding"/>
    <property type="evidence" value="ECO:0007669"/>
    <property type="project" value="UniProtKB-KW"/>
</dbReference>
<dbReference type="EMBL" id="CABVPP010000022">
    <property type="protein sequence ID" value="VWB68827.1"/>
    <property type="molecule type" value="Genomic_DNA"/>
</dbReference>
<dbReference type="Pfam" id="PF01557">
    <property type="entry name" value="FAA_hydrolase"/>
    <property type="match status" value="1"/>
</dbReference>
<name>A0A6P2LCK5_9BURK</name>
<evidence type="ECO:0000256" key="4">
    <source>
        <dbReference type="ARBA" id="ARBA00022801"/>
    </source>
</evidence>
<dbReference type="UniPathway" id="UPA00394"/>
<accession>A0A6P2LCK5</accession>